<dbReference type="EMBL" id="JAFJYH010000090">
    <property type="protein sequence ID" value="KAG4420169.1"/>
    <property type="molecule type" value="Genomic_DNA"/>
</dbReference>
<evidence type="ECO:0000313" key="3">
    <source>
        <dbReference type="Proteomes" id="UP000664132"/>
    </source>
</evidence>
<comment type="caution">
    <text evidence="2">The sequence shown here is derived from an EMBL/GenBank/DDBJ whole genome shotgun (WGS) entry which is preliminary data.</text>
</comment>
<dbReference type="Proteomes" id="UP000664132">
    <property type="component" value="Unassembled WGS sequence"/>
</dbReference>
<dbReference type="InterPro" id="IPR052158">
    <property type="entry name" value="INH-QAR"/>
</dbReference>
<dbReference type="PANTHER" id="PTHR43130:SF7">
    <property type="entry name" value="DJ-1_PFPI DOMAIN-CONTAINING PROTEIN"/>
    <property type="match status" value="1"/>
</dbReference>
<gene>
    <name evidence="2" type="ORF">IFR04_006732</name>
</gene>
<feature type="domain" description="DJ-1/PfpI" evidence="1">
    <location>
        <begin position="74"/>
        <end position="198"/>
    </location>
</feature>
<name>A0A8H7TEM6_9HELO</name>
<proteinExistence type="predicted"/>
<sequence length="253" mass="27246">MTNTGELRIGVFVPVGAQLLDISPIDLFAMLSPQYLTACTLPAPLVMLGTPSMIHYIALPDTGSHVELTASAFLKVSKTIEDPEVQPGLLDILLIPGPDPASTFREEILDFVRAHAAWRGEDGECVGILCICTGIYMLGQSGILTGKSASGPRALIPDLKKKFPTVKWVADKRWVTDGNIWTSGGITNGQEMVAAYIREKLPGPAAEAVLEMAGVGDKGIDYTRSKSGDTLWWLWQIIKAVVVSNKASKKKVV</sequence>
<dbReference type="AlphaFoldDB" id="A0A8H7TEM6"/>
<evidence type="ECO:0000259" key="1">
    <source>
        <dbReference type="Pfam" id="PF01965"/>
    </source>
</evidence>
<keyword evidence="3" id="KW-1185">Reference proteome</keyword>
<dbReference type="PANTHER" id="PTHR43130">
    <property type="entry name" value="ARAC-FAMILY TRANSCRIPTIONAL REGULATOR"/>
    <property type="match status" value="1"/>
</dbReference>
<organism evidence="2 3">
    <name type="scientific">Cadophora malorum</name>
    <dbReference type="NCBI Taxonomy" id="108018"/>
    <lineage>
        <taxon>Eukaryota</taxon>
        <taxon>Fungi</taxon>
        <taxon>Dikarya</taxon>
        <taxon>Ascomycota</taxon>
        <taxon>Pezizomycotina</taxon>
        <taxon>Leotiomycetes</taxon>
        <taxon>Helotiales</taxon>
        <taxon>Ploettnerulaceae</taxon>
        <taxon>Cadophora</taxon>
    </lineage>
</organism>
<protein>
    <recommendedName>
        <fullName evidence="1">DJ-1/PfpI domain-containing protein</fullName>
    </recommendedName>
</protein>
<dbReference type="Pfam" id="PF01965">
    <property type="entry name" value="DJ-1_PfpI"/>
    <property type="match status" value="1"/>
</dbReference>
<reference evidence="2" key="1">
    <citation type="submission" date="2021-02" db="EMBL/GenBank/DDBJ databases">
        <title>Genome sequence Cadophora malorum strain M34.</title>
        <authorList>
            <person name="Stefanovic E."/>
            <person name="Vu D."/>
            <person name="Scully C."/>
            <person name="Dijksterhuis J."/>
            <person name="Roader J."/>
            <person name="Houbraken J."/>
        </authorList>
    </citation>
    <scope>NUCLEOTIDE SEQUENCE</scope>
    <source>
        <strain evidence="2">M34</strain>
    </source>
</reference>
<dbReference type="Gene3D" id="3.40.50.880">
    <property type="match status" value="1"/>
</dbReference>
<dbReference type="InterPro" id="IPR002818">
    <property type="entry name" value="DJ-1/PfpI"/>
</dbReference>
<dbReference type="OrthoDB" id="543156at2759"/>
<dbReference type="InterPro" id="IPR029062">
    <property type="entry name" value="Class_I_gatase-like"/>
</dbReference>
<accession>A0A8H7TEM6</accession>
<evidence type="ECO:0000313" key="2">
    <source>
        <dbReference type="EMBL" id="KAG4420169.1"/>
    </source>
</evidence>
<dbReference type="SUPFAM" id="SSF52317">
    <property type="entry name" value="Class I glutamine amidotransferase-like"/>
    <property type="match status" value="1"/>
</dbReference>